<sequence length="136" mass="14894">MNRVSKINYWIGIAVAAVLLLESAFGIYSFIHSKAQAQSFQQRFPQTSQQAPDFSDQDNSGSQSGNSSGPQMNRNFPNGGTRMQSRALQTSPGTLVFHIFTLLLSAAALVMTAIIARNNARKKKELGTTKELTDQQ</sequence>
<evidence type="ECO:0000313" key="3">
    <source>
        <dbReference type="EMBL" id="MCL1632098.1"/>
    </source>
</evidence>
<proteinExistence type="predicted"/>
<dbReference type="EMBL" id="JAMAST010000009">
    <property type="protein sequence ID" value="MCL1632098.1"/>
    <property type="molecule type" value="Genomic_DNA"/>
</dbReference>
<feature type="transmembrane region" description="Helical" evidence="2">
    <location>
        <begin position="7"/>
        <end position="31"/>
    </location>
</feature>
<evidence type="ECO:0008006" key="5">
    <source>
        <dbReference type="Google" id="ProtNLM"/>
    </source>
</evidence>
<keyword evidence="2" id="KW-0472">Membrane</keyword>
<evidence type="ECO:0000256" key="1">
    <source>
        <dbReference type="SAM" id="MobiDB-lite"/>
    </source>
</evidence>
<accession>A0ABT0MBZ9</accession>
<evidence type="ECO:0000313" key="4">
    <source>
        <dbReference type="Proteomes" id="UP001203004"/>
    </source>
</evidence>
<feature type="transmembrane region" description="Helical" evidence="2">
    <location>
        <begin position="95"/>
        <end position="116"/>
    </location>
</feature>
<feature type="compositionally biased region" description="Polar residues" evidence="1">
    <location>
        <begin position="69"/>
        <end position="87"/>
    </location>
</feature>
<protein>
    <recommendedName>
        <fullName evidence="5">Gram-positive cocci surface proteins LPxTG domain-containing protein</fullName>
    </recommendedName>
</protein>
<keyword evidence="2" id="KW-1133">Transmembrane helix</keyword>
<comment type="caution">
    <text evidence="3">The sequence shown here is derived from an EMBL/GenBank/DDBJ whole genome shotgun (WGS) entry which is preliminary data.</text>
</comment>
<dbReference type="Proteomes" id="UP001203004">
    <property type="component" value="Unassembled WGS sequence"/>
</dbReference>
<gene>
    <name evidence="3" type="ORF">M3N64_09055</name>
</gene>
<feature type="compositionally biased region" description="Polar residues" evidence="1">
    <location>
        <begin position="41"/>
        <end position="52"/>
    </location>
</feature>
<reference evidence="3 4" key="1">
    <citation type="submission" date="2022-05" db="EMBL/GenBank/DDBJ databases">
        <title>Sporolactobacillus sp nov CPB3-1, isolated from tree bark (Mangifera indica L.).</title>
        <authorList>
            <person name="Phuengjayaem S."/>
            <person name="Tanasupawat S."/>
        </authorList>
    </citation>
    <scope>NUCLEOTIDE SEQUENCE [LARGE SCALE GENOMIC DNA]</scope>
    <source>
        <strain evidence="3 4">CPB3-1</strain>
    </source>
</reference>
<name>A0ABT0MBZ9_9BACL</name>
<organism evidence="3 4">
    <name type="scientific">Sporolactobacillus mangiferae</name>
    <dbReference type="NCBI Taxonomy" id="2940498"/>
    <lineage>
        <taxon>Bacteria</taxon>
        <taxon>Bacillati</taxon>
        <taxon>Bacillota</taxon>
        <taxon>Bacilli</taxon>
        <taxon>Bacillales</taxon>
        <taxon>Sporolactobacillaceae</taxon>
        <taxon>Sporolactobacillus</taxon>
    </lineage>
</organism>
<feature type="compositionally biased region" description="Low complexity" evidence="1">
    <location>
        <begin position="57"/>
        <end position="68"/>
    </location>
</feature>
<keyword evidence="4" id="KW-1185">Reference proteome</keyword>
<keyword evidence="2" id="KW-0812">Transmembrane</keyword>
<dbReference type="RefSeq" id="WP_249101397.1">
    <property type="nucleotide sequence ID" value="NZ_JAMAST010000009.1"/>
</dbReference>
<evidence type="ECO:0000256" key="2">
    <source>
        <dbReference type="SAM" id="Phobius"/>
    </source>
</evidence>
<feature type="region of interest" description="Disordered" evidence="1">
    <location>
        <begin position="41"/>
        <end position="87"/>
    </location>
</feature>